<keyword evidence="2" id="KW-0436">Ligase</keyword>
<dbReference type="Pfam" id="PF09825">
    <property type="entry name" value="BPL_N"/>
    <property type="match status" value="1"/>
</dbReference>
<dbReference type="SUPFAM" id="SSF55681">
    <property type="entry name" value="Class II aaRS and biotin synthetases"/>
    <property type="match status" value="1"/>
</dbReference>
<organism evidence="4 5">
    <name type="scientific">Gymnopus androsaceus JB14</name>
    <dbReference type="NCBI Taxonomy" id="1447944"/>
    <lineage>
        <taxon>Eukaryota</taxon>
        <taxon>Fungi</taxon>
        <taxon>Dikarya</taxon>
        <taxon>Basidiomycota</taxon>
        <taxon>Agaricomycotina</taxon>
        <taxon>Agaricomycetes</taxon>
        <taxon>Agaricomycetidae</taxon>
        <taxon>Agaricales</taxon>
        <taxon>Marasmiineae</taxon>
        <taxon>Omphalotaceae</taxon>
        <taxon>Gymnopus</taxon>
    </lineage>
</organism>
<evidence type="ECO:0000259" key="3">
    <source>
        <dbReference type="PROSITE" id="PS51733"/>
    </source>
</evidence>
<proteinExistence type="inferred from homology"/>
<dbReference type="InterPro" id="IPR004408">
    <property type="entry name" value="Biotin_CoA_COase_ligase"/>
</dbReference>
<gene>
    <name evidence="4" type="ORF">BT96DRAFT_923691</name>
</gene>
<keyword evidence="5" id="KW-1185">Reference proteome</keyword>
<dbReference type="OrthoDB" id="10250105at2759"/>
<evidence type="ECO:0000256" key="2">
    <source>
        <dbReference type="ARBA" id="ARBA00022598"/>
    </source>
</evidence>
<reference evidence="4" key="1">
    <citation type="journal article" date="2019" name="Environ. Microbiol.">
        <title>Fungal ecological strategies reflected in gene transcription - a case study of two litter decomposers.</title>
        <authorList>
            <person name="Barbi F."/>
            <person name="Kohler A."/>
            <person name="Barry K."/>
            <person name="Baskaran P."/>
            <person name="Daum C."/>
            <person name="Fauchery L."/>
            <person name="Ihrmark K."/>
            <person name="Kuo A."/>
            <person name="LaButti K."/>
            <person name="Lipzen A."/>
            <person name="Morin E."/>
            <person name="Grigoriev I.V."/>
            <person name="Henrissat B."/>
            <person name="Lindahl B."/>
            <person name="Martin F."/>
        </authorList>
    </citation>
    <scope>NUCLEOTIDE SEQUENCE</scope>
    <source>
        <strain evidence="4">JB14</strain>
    </source>
</reference>
<dbReference type="InterPro" id="IPR004143">
    <property type="entry name" value="BPL_LPL_catalytic"/>
</dbReference>
<dbReference type="Proteomes" id="UP000799118">
    <property type="component" value="Unassembled WGS sequence"/>
</dbReference>
<dbReference type="EMBL" id="ML769557">
    <property type="protein sequence ID" value="KAE9394083.1"/>
    <property type="molecule type" value="Genomic_DNA"/>
</dbReference>
<evidence type="ECO:0000313" key="4">
    <source>
        <dbReference type="EMBL" id="KAE9394083.1"/>
    </source>
</evidence>
<name>A0A6A4H8P8_9AGAR</name>
<evidence type="ECO:0000256" key="1">
    <source>
        <dbReference type="ARBA" id="ARBA00009934"/>
    </source>
</evidence>
<protein>
    <submittedName>
        <fullName evidence="4">Class II aaRS and biotin synthetase</fullName>
    </submittedName>
</protein>
<dbReference type="AlphaFoldDB" id="A0A6A4H8P8"/>
<dbReference type="Gene3D" id="3.30.930.10">
    <property type="entry name" value="Bira Bifunctional Protein, Domain 2"/>
    <property type="match status" value="1"/>
</dbReference>
<dbReference type="PROSITE" id="PS51733">
    <property type="entry name" value="BPL_LPL_CATALYTIC"/>
    <property type="match status" value="1"/>
</dbReference>
<dbReference type="InterPro" id="IPR045864">
    <property type="entry name" value="aa-tRNA-synth_II/BPL/LPL"/>
</dbReference>
<dbReference type="InterPro" id="IPR019197">
    <property type="entry name" value="Biotin-prot_ligase_N"/>
</dbReference>
<feature type="domain" description="BPL/LPL catalytic" evidence="3">
    <location>
        <begin position="327"/>
        <end position="554"/>
    </location>
</feature>
<dbReference type="PANTHER" id="PTHR12835">
    <property type="entry name" value="BIOTIN PROTEIN LIGASE"/>
    <property type="match status" value="1"/>
</dbReference>
<dbReference type="PANTHER" id="PTHR12835:SF5">
    <property type="entry name" value="BIOTIN--PROTEIN LIGASE"/>
    <property type="match status" value="1"/>
</dbReference>
<dbReference type="Pfam" id="PF03099">
    <property type="entry name" value="BPL_LplA_LipB"/>
    <property type="match status" value="1"/>
</dbReference>
<dbReference type="CDD" id="cd16442">
    <property type="entry name" value="BPL"/>
    <property type="match status" value="1"/>
</dbReference>
<evidence type="ECO:0000313" key="5">
    <source>
        <dbReference type="Proteomes" id="UP000799118"/>
    </source>
</evidence>
<dbReference type="GO" id="GO:0005737">
    <property type="term" value="C:cytoplasm"/>
    <property type="evidence" value="ECO:0007669"/>
    <property type="project" value="TreeGrafter"/>
</dbReference>
<accession>A0A6A4H8P8</accession>
<sequence>MVNILVYSGPEVLPSALKNTLTLLARLLIPNYTVQPVGVHVLQNQPWTSNCSVLVLPQLRSGHTISANLGPILNGFVEGGGQVLCLNSSAKVVKGMGIFGEVSNEFRFTDRATGASLAPVFLQEAKEKDQTTRRIRSEGSEEIVEEIVEGGMPEFDIAGIKNPAQILAKSIEQDGEHIAAFQCQIGNGFVSFWAPNLENLSLGSSDNSDKSHLILLRFCLQRIGLKTPTPSGRTSRPLPQFLLSSPDKSELVQAVVDSLGLTSLPFVFKDESDTFQFHSYEEDAEPDIKHVIICPGGTVPSHGDTPLFNLEMYFNHLGAARTREGCRDAPGFGETVFYSHVVTSTQTMLDKNLRLLSQLPPTIPILSLASHQVAGRGRGSNSWISPEGCLTFSLLIPRVPLSPHSPHANSTSALIASYIPPSKLVFIQYLFALAVAEACRTDFILGSKLGDSVRIKWPNDIYVLRSGSAEKVKIGGILVNTAFAPGGKEADIVIGCGLNVFCRAPLISLVRLGYPTLSSPHSDAVCPPILPNLSMELTLTTILSKFEKMWDRFLASGGDFEPFLNLYLERWLHSDQLVKLTTVSPPKL</sequence>
<comment type="similarity">
    <text evidence="1">Belongs to the biotin--protein ligase family.</text>
</comment>
<dbReference type="GO" id="GO:0004077">
    <property type="term" value="F:biotin--[biotin carboxyl-carrier protein] ligase activity"/>
    <property type="evidence" value="ECO:0007669"/>
    <property type="project" value="InterPro"/>
</dbReference>